<dbReference type="NCBIfam" id="TIGR04056">
    <property type="entry name" value="OMP_RagA_SusC"/>
    <property type="match status" value="1"/>
</dbReference>
<evidence type="ECO:0000256" key="2">
    <source>
        <dbReference type="ARBA" id="ARBA00022448"/>
    </source>
</evidence>
<dbReference type="Gene3D" id="2.170.130.10">
    <property type="entry name" value="TonB-dependent receptor, plug domain"/>
    <property type="match status" value="1"/>
</dbReference>
<dbReference type="SUPFAM" id="SSF49464">
    <property type="entry name" value="Carboxypeptidase regulatory domain-like"/>
    <property type="match status" value="1"/>
</dbReference>
<dbReference type="InterPro" id="IPR023996">
    <property type="entry name" value="TonB-dep_OMP_SusC/RagA"/>
</dbReference>
<dbReference type="Pfam" id="PF00593">
    <property type="entry name" value="TonB_dep_Rec_b-barrel"/>
    <property type="match status" value="1"/>
</dbReference>
<keyword evidence="4 8" id="KW-0812">Transmembrane</keyword>
<dbReference type="SUPFAM" id="SSF56935">
    <property type="entry name" value="Porins"/>
    <property type="match status" value="1"/>
</dbReference>
<organism evidence="12 13">
    <name type="scientific">Pseudochryseolinea flava</name>
    <dbReference type="NCBI Taxonomy" id="2059302"/>
    <lineage>
        <taxon>Bacteria</taxon>
        <taxon>Pseudomonadati</taxon>
        <taxon>Bacteroidota</taxon>
        <taxon>Cytophagia</taxon>
        <taxon>Cytophagales</taxon>
        <taxon>Fulvivirgaceae</taxon>
        <taxon>Pseudochryseolinea</taxon>
    </lineage>
</organism>
<evidence type="ECO:0000259" key="11">
    <source>
        <dbReference type="Pfam" id="PF07715"/>
    </source>
</evidence>
<evidence type="ECO:0000256" key="7">
    <source>
        <dbReference type="ARBA" id="ARBA00023237"/>
    </source>
</evidence>
<evidence type="ECO:0000259" key="10">
    <source>
        <dbReference type="Pfam" id="PF00593"/>
    </source>
</evidence>
<dbReference type="Proteomes" id="UP000251889">
    <property type="component" value="Unassembled WGS sequence"/>
</dbReference>
<feature type="domain" description="TonB-dependent receptor plug" evidence="11">
    <location>
        <begin position="125"/>
        <end position="221"/>
    </location>
</feature>
<dbReference type="InterPro" id="IPR023997">
    <property type="entry name" value="TonB-dep_OMP_SusC/RagA_CS"/>
</dbReference>
<evidence type="ECO:0000313" key="12">
    <source>
        <dbReference type="EMBL" id="RAV99450.1"/>
    </source>
</evidence>
<dbReference type="Gene3D" id="2.40.170.20">
    <property type="entry name" value="TonB-dependent receptor, beta-barrel domain"/>
    <property type="match status" value="1"/>
</dbReference>
<dbReference type="InterPro" id="IPR012910">
    <property type="entry name" value="Plug_dom"/>
</dbReference>
<evidence type="ECO:0000256" key="4">
    <source>
        <dbReference type="ARBA" id="ARBA00022692"/>
    </source>
</evidence>
<reference evidence="12 13" key="1">
    <citation type="submission" date="2018-06" db="EMBL/GenBank/DDBJ databases">
        <title>Chryseolinea flavus sp. nov., a member of the phylum Bacteroidetes isolated from soil.</title>
        <authorList>
            <person name="Li Y."/>
            <person name="Wang J."/>
        </authorList>
    </citation>
    <scope>NUCLEOTIDE SEQUENCE [LARGE SCALE GENOMIC DNA]</scope>
    <source>
        <strain evidence="12 13">SDU1-6</strain>
    </source>
</reference>
<keyword evidence="3 8" id="KW-1134">Transmembrane beta strand</keyword>
<evidence type="ECO:0000256" key="1">
    <source>
        <dbReference type="ARBA" id="ARBA00004571"/>
    </source>
</evidence>
<dbReference type="InterPro" id="IPR008969">
    <property type="entry name" value="CarboxyPept-like_regulatory"/>
</dbReference>
<dbReference type="Pfam" id="PF13715">
    <property type="entry name" value="CarbopepD_reg_2"/>
    <property type="match status" value="1"/>
</dbReference>
<dbReference type="EMBL" id="QMFY01000011">
    <property type="protein sequence ID" value="RAV99450.1"/>
    <property type="molecule type" value="Genomic_DNA"/>
</dbReference>
<comment type="similarity">
    <text evidence="8 9">Belongs to the TonB-dependent receptor family.</text>
</comment>
<dbReference type="AlphaFoldDB" id="A0A364XYU4"/>
<evidence type="ECO:0000256" key="3">
    <source>
        <dbReference type="ARBA" id="ARBA00022452"/>
    </source>
</evidence>
<dbReference type="OrthoDB" id="9768177at2"/>
<keyword evidence="5 9" id="KW-0798">TonB box</keyword>
<evidence type="ECO:0000256" key="9">
    <source>
        <dbReference type="RuleBase" id="RU003357"/>
    </source>
</evidence>
<feature type="domain" description="TonB-dependent receptor-like beta-barrel" evidence="10">
    <location>
        <begin position="401"/>
        <end position="984"/>
    </location>
</feature>
<comment type="caution">
    <text evidence="12">The sequence shown here is derived from an EMBL/GenBank/DDBJ whole genome shotgun (WGS) entry which is preliminary data.</text>
</comment>
<keyword evidence="7 8" id="KW-0998">Cell outer membrane</keyword>
<name>A0A364XYU4_9BACT</name>
<sequence length="1037" mass="113318">MRQISRNLIVSVVLLLLVGTTLQAQQVITGTIRDVTGASMPGVNVLIKGTASGTSTDVEGKFSVQAQPDDVLVISFIGYQTREITVGQQTTIDVSLEEDLTTLGEVVVVGYGTQKKVLNTGANLQVKGEDISKLSTTNALQALQGQTPGVQISSLSGQPGSGMRVVIRGMGTNNGSGPLYVVDGVLTGDINYLNPNDIESITVLKDAASAAIYGSQSANGVILVTTKGASKGKSHITFDSFIGVQNVARKVDMLDAQEYATIMNEAAVNSNKLPYFTNDEIAALGKGTDWMDEMFVDNASTQNYSLSASGNSENSWYSTSIGYTLQEGVVGGRSLSNYERYNFRINSEHKLYKDIVKVGQNLTLSYVKNKGVGVGNQYNNSLRGAFNTSPFVPMYDAEGNYFDNSNSEWNNGEANPYATMVYGNQNNNLSQKVLGNLFAEISPLKSVKFRSTLGLEYNTHESNSFTPEYKLSIYTFNDVSRASQSMGRYTSLQWDNLLTYGFDVKEHHFDVMAGSSAIQIRALGLSATNASLIFNNLEQAWISTAMNRDGTRITPLTGGPDDDVLENRLSFFGRLNYNLGETYLFNATFRADGSSKFASNQRWGYFPSVSAGWVISNEDFLAATSAWMNSLKIRASWGQVGNQRVRSFQYIAPIQFSNVNYSFGDKEGTLTGGGYPNRLPNPALGWETSEQTNIGFDAKFLSGKLNVNFDWYMKKTKDLIIAAPILATAGADEPFINGGDVTNKGIEVALAYTSSVGELNYTVSVNGAYNQNKVGVIPNADGIIHGQTNQLFDNSGEFYRMENGRPIGYFWGLKTDGLFQTEEEVNNYLSGEGKKIQPDAQPGDVRYVDRNNDGEINDQDRTLIGNPNPDLTYGFSISANYKGFDLSIQANGVAGNQIVQSYRNMANPLGNYTSAILDRWHGPGSSNKIPRVTEDNRNWTTFSDLYIHDGDFLRISNITLGYDLARVAPKGLLGQARLYASVLNAFTFTKYEGMDPEVGYGIDTRENGVLVDAMSQGVDLGFYPRTRTYLIGLNVKF</sequence>
<dbReference type="InterPro" id="IPR036942">
    <property type="entry name" value="Beta-barrel_TonB_sf"/>
</dbReference>
<accession>A0A364XYU4</accession>
<keyword evidence="13" id="KW-1185">Reference proteome</keyword>
<proteinExistence type="inferred from homology"/>
<evidence type="ECO:0000256" key="5">
    <source>
        <dbReference type="ARBA" id="ARBA00023077"/>
    </source>
</evidence>
<dbReference type="Pfam" id="PF07715">
    <property type="entry name" value="Plug"/>
    <property type="match status" value="1"/>
</dbReference>
<dbReference type="Gene3D" id="2.60.40.1120">
    <property type="entry name" value="Carboxypeptidase-like, regulatory domain"/>
    <property type="match status" value="1"/>
</dbReference>
<keyword evidence="6 8" id="KW-0472">Membrane</keyword>
<dbReference type="InterPro" id="IPR039426">
    <property type="entry name" value="TonB-dep_rcpt-like"/>
</dbReference>
<keyword evidence="2 8" id="KW-0813">Transport</keyword>
<dbReference type="InterPro" id="IPR037066">
    <property type="entry name" value="Plug_dom_sf"/>
</dbReference>
<comment type="subcellular location">
    <subcellularLocation>
        <location evidence="1 8">Cell outer membrane</location>
        <topology evidence="1 8">Multi-pass membrane protein</topology>
    </subcellularLocation>
</comment>
<dbReference type="NCBIfam" id="TIGR04057">
    <property type="entry name" value="SusC_RagA_signa"/>
    <property type="match status" value="1"/>
</dbReference>
<dbReference type="PROSITE" id="PS52016">
    <property type="entry name" value="TONB_DEPENDENT_REC_3"/>
    <property type="match status" value="1"/>
</dbReference>
<evidence type="ECO:0000256" key="8">
    <source>
        <dbReference type="PROSITE-ProRule" id="PRU01360"/>
    </source>
</evidence>
<dbReference type="GO" id="GO:0009279">
    <property type="term" value="C:cell outer membrane"/>
    <property type="evidence" value="ECO:0007669"/>
    <property type="project" value="UniProtKB-SubCell"/>
</dbReference>
<dbReference type="InterPro" id="IPR000531">
    <property type="entry name" value="Beta-barrel_TonB"/>
</dbReference>
<evidence type="ECO:0000313" key="13">
    <source>
        <dbReference type="Proteomes" id="UP000251889"/>
    </source>
</evidence>
<gene>
    <name evidence="12" type="ORF">DQQ10_19735</name>
</gene>
<evidence type="ECO:0000256" key="6">
    <source>
        <dbReference type="ARBA" id="ARBA00023136"/>
    </source>
</evidence>
<protein>
    <submittedName>
        <fullName evidence="12">SusC/RagA family TonB-linked outer membrane protein</fullName>
    </submittedName>
</protein>